<comment type="caution">
    <text evidence="2">The sequence shown here is derived from an EMBL/GenBank/DDBJ whole genome shotgun (WGS) entry which is preliminary data.</text>
</comment>
<gene>
    <name evidence="2" type="ORF">ALT_0723</name>
</gene>
<evidence type="ECO:0000313" key="2">
    <source>
        <dbReference type="EMBL" id="GAQ03402.1"/>
    </source>
</evidence>
<dbReference type="AlphaFoldDB" id="A0AAN4PBC6"/>
<feature type="compositionally biased region" description="Polar residues" evidence="1">
    <location>
        <begin position="314"/>
        <end position="335"/>
    </location>
</feature>
<feature type="compositionally biased region" description="Basic and acidic residues" evidence="1">
    <location>
        <begin position="413"/>
        <end position="435"/>
    </location>
</feature>
<feature type="compositionally biased region" description="Basic and acidic residues" evidence="1">
    <location>
        <begin position="268"/>
        <end position="280"/>
    </location>
</feature>
<accession>A0AAN4PBC6</accession>
<evidence type="ECO:0000256" key="1">
    <source>
        <dbReference type="SAM" id="MobiDB-lite"/>
    </source>
</evidence>
<feature type="compositionally biased region" description="Polar residues" evidence="1">
    <location>
        <begin position="122"/>
        <end position="168"/>
    </location>
</feature>
<feature type="region of interest" description="Disordered" evidence="1">
    <location>
        <begin position="1"/>
        <end position="604"/>
    </location>
</feature>
<evidence type="ECO:0000313" key="3">
    <source>
        <dbReference type="Proteomes" id="UP000051487"/>
    </source>
</evidence>
<feature type="compositionally biased region" description="Basic and acidic residues" evidence="1">
    <location>
        <begin position="386"/>
        <end position="395"/>
    </location>
</feature>
<feature type="compositionally biased region" description="Basic and acidic residues" evidence="1">
    <location>
        <begin position="457"/>
        <end position="466"/>
    </location>
</feature>
<name>A0AAN4PBC6_ASPLE</name>
<feature type="compositionally biased region" description="Low complexity" evidence="1">
    <location>
        <begin position="184"/>
        <end position="201"/>
    </location>
</feature>
<organism evidence="2 3">
    <name type="scientific">Aspergillus lentulus</name>
    <dbReference type="NCBI Taxonomy" id="293939"/>
    <lineage>
        <taxon>Eukaryota</taxon>
        <taxon>Fungi</taxon>
        <taxon>Dikarya</taxon>
        <taxon>Ascomycota</taxon>
        <taxon>Pezizomycotina</taxon>
        <taxon>Eurotiomycetes</taxon>
        <taxon>Eurotiomycetidae</taxon>
        <taxon>Eurotiales</taxon>
        <taxon>Aspergillaceae</taxon>
        <taxon>Aspergillus</taxon>
        <taxon>Aspergillus subgen. Fumigati</taxon>
    </lineage>
</organism>
<feature type="compositionally biased region" description="Low complexity" evidence="1">
    <location>
        <begin position="294"/>
        <end position="305"/>
    </location>
</feature>
<protein>
    <recommendedName>
        <fullName evidence="4">Mucin-7</fullName>
    </recommendedName>
</protein>
<feature type="compositionally biased region" description="Polar residues" evidence="1">
    <location>
        <begin position="58"/>
        <end position="74"/>
    </location>
</feature>
<feature type="compositionally biased region" description="Polar residues" evidence="1">
    <location>
        <begin position="202"/>
        <end position="211"/>
    </location>
</feature>
<proteinExistence type="predicted"/>
<feature type="compositionally biased region" description="Basic and acidic residues" evidence="1">
    <location>
        <begin position="478"/>
        <end position="501"/>
    </location>
</feature>
<sequence length="624" mass="65476">MSDKGAHPGVRSLLAKFENNNQNSTASPPPRGRSPIGSDHTGSSRPLSKVRASFISVDRTSQGSPVSGLRSPNSPIDGAAPPSRERSLNSEDFEAVLKSSASSSSPTNGSNAAEKPPVDQLPKNSSTEPLIKAQTLNQPSPGDLSQTEKTASAPHTATETSPAKSAQKPTKAATKRPSNVHIGKTSSATKSPSTTAPRSTANPRTPTSPAKPSTERTSRPAHSTKATATKDDHAAATRTATHKPSRTSLNTTVKTATRPVRASIPARDSTKPATTDDRNTRPKSPARSSRIPPSKTTSSLSSTAKGGAGPSLTRKPSTLKSAVNANQSRATTPSAASVRKQASRPSLPAHSGTDRPHSRVSNASAKPVDDSFLARMMRPTASSASKVHDKVEVKSPPRTSKPARAPRTVASKTDLRAARPPTEKNESEKNKRDKALPASSVPPDSKKELQAAPVLKEVSEEQEVKPEANVYDQAPKQVSEDVEKPVEESSRATADIEKESTDASVEPVTVPTSDAPLEETASAKVDEPAEQPLESIAEQPADVDQSKTEEVAAPVSVTDVPEAVEASAQDISEPAPVEAKEQSAGELPAEPEMEKLVEPSKIIAAGTKSKTDDVVAEMENLTIR</sequence>
<reference evidence="2 3" key="1">
    <citation type="submission" date="2015-11" db="EMBL/GenBank/DDBJ databases">
        <title>Aspergillus lentulus strain IFM 54703T.</title>
        <authorList>
            <person name="Kusuya Y."/>
            <person name="Sakai K."/>
            <person name="Kamei K."/>
            <person name="Takahashi H."/>
            <person name="Yaguchi T."/>
        </authorList>
    </citation>
    <scope>NUCLEOTIDE SEQUENCE [LARGE SCALE GENOMIC DNA]</scope>
    <source>
        <strain evidence="2 3">IFM 54703</strain>
    </source>
</reference>
<evidence type="ECO:0008006" key="4">
    <source>
        <dbReference type="Google" id="ProtNLM"/>
    </source>
</evidence>
<feature type="compositionally biased region" description="Polar residues" evidence="1">
    <location>
        <begin position="246"/>
        <end position="255"/>
    </location>
</feature>
<dbReference type="Proteomes" id="UP000051487">
    <property type="component" value="Unassembled WGS sequence"/>
</dbReference>
<dbReference type="EMBL" id="BCLY01000001">
    <property type="protein sequence ID" value="GAQ03402.1"/>
    <property type="molecule type" value="Genomic_DNA"/>
</dbReference>